<dbReference type="GO" id="GO:0046872">
    <property type="term" value="F:metal ion binding"/>
    <property type="evidence" value="ECO:0007669"/>
    <property type="project" value="UniProtKB-KW"/>
</dbReference>
<evidence type="ECO:0000256" key="1">
    <source>
        <dbReference type="ARBA" id="ARBA00022670"/>
    </source>
</evidence>
<evidence type="ECO:0000256" key="2">
    <source>
        <dbReference type="ARBA" id="ARBA00022723"/>
    </source>
</evidence>
<dbReference type="Proteomes" id="UP000377595">
    <property type="component" value="Unassembled WGS sequence"/>
</dbReference>
<gene>
    <name evidence="9" type="ORF">Aple_032030</name>
</gene>
<dbReference type="PANTHER" id="PTHR34978">
    <property type="entry name" value="POSSIBLE SENSOR-TRANSDUCER PROTEIN BLAR"/>
    <property type="match status" value="1"/>
</dbReference>
<dbReference type="PANTHER" id="PTHR34978:SF3">
    <property type="entry name" value="SLR0241 PROTEIN"/>
    <property type="match status" value="1"/>
</dbReference>
<sequence>MIALTLAAYAVLATTLLPRLLARARWTDRAPRLAIILWLAGCTSAIASAILATVATAVPSDTIGHALASVVEACFMLLDHGFDPAAMPLAAWLVLATGGLVAVRAAYSVGKVLFTAWRERRQHAEMLVILGRHDHDLDAIVLEYGEPLVYCLPGRQAKTVITTAALRALRPEHLTAVLAHERAHLRGRHHLVLGLVDGLARAFPGLPLFAKARSEIVRLVELHADDVAARHHPRLHIAAALVSLATGRAPAGALAAGGETALARVRRMLHPAAPLCRREKFAGIVAVGVLLAGPATVAALPGVSALIAHHCHTLAHR</sequence>
<evidence type="ECO:0000313" key="10">
    <source>
        <dbReference type="Proteomes" id="UP000377595"/>
    </source>
</evidence>
<keyword evidence="7" id="KW-0472">Membrane</keyword>
<evidence type="ECO:0000313" key="9">
    <source>
        <dbReference type="EMBL" id="GES20307.1"/>
    </source>
</evidence>
<feature type="transmembrane region" description="Helical" evidence="7">
    <location>
        <begin position="90"/>
        <end position="114"/>
    </location>
</feature>
<comment type="caution">
    <text evidence="9">The sequence shown here is derived from an EMBL/GenBank/DDBJ whole genome shotgun (WGS) entry which is preliminary data.</text>
</comment>
<comment type="cofactor">
    <cofactor evidence="6">
        <name>Zn(2+)</name>
        <dbReference type="ChEBI" id="CHEBI:29105"/>
    </cofactor>
    <text evidence="6">Binds 1 zinc ion per subunit.</text>
</comment>
<feature type="transmembrane region" description="Helical" evidence="7">
    <location>
        <begin position="32"/>
        <end position="55"/>
    </location>
</feature>
<dbReference type="InterPro" id="IPR052173">
    <property type="entry name" value="Beta-lactam_resp_regulator"/>
</dbReference>
<dbReference type="Pfam" id="PF01435">
    <property type="entry name" value="Peptidase_M48"/>
    <property type="match status" value="1"/>
</dbReference>
<protein>
    <recommendedName>
        <fullName evidence="8">Peptidase M48 domain-containing protein</fullName>
    </recommendedName>
</protein>
<dbReference type="RefSeq" id="WP_155345363.1">
    <property type="nucleotide sequence ID" value="NZ_BAAAHM010000021.1"/>
</dbReference>
<keyword evidence="7" id="KW-1133">Transmembrane helix</keyword>
<comment type="similarity">
    <text evidence="6">Belongs to the peptidase M48 family.</text>
</comment>
<name>A0A5M3XFC2_9ACTN</name>
<dbReference type="InterPro" id="IPR001915">
    <property type="entry name" value="Peptidase_M48"/>
</dbReference>
<evidence type="ECO:0000256" key="4">
    <source>
        <dbReference type="ARBA" id="ARBA00022833"/>
    </source>
</evidence>
<keyword evidence="7" id="KW-0812">Transmembrane</keyword>
<dbReference type="OrthoDB" id="9785340at2"/>
<reference evidence="9 10" key="1">
    <citation type="submission" date="2019-10" db="EMBL/GenBank/DDBJ databases">
        <title>Whole genome shotgun sequence of Acrocarpospora pleiomorpha NBRC 16267.</title>
        <authorList>
            <person name="Ichikawa N."/>
            <person name="Kimura A."/>
            <person name="Kitahashi Y."/>
            <person name="Komaki H."/>
            <person name="Oguchi A."/>
        </authorList>
    </citation>
    <scope>NUCLEOTIDE SEQUENCE [LARGE SCALE GENOMIC DNA]</scope>
    <source>
        <strain evidence="9 10">NBRC 16267</strain>
    </source>
</reference>
<evidence type="ECO:0000256" key="7">
    <source>
        <dbReference type="SAM" id="Phobius"/>
    </source>
</evidence>
<feature type="transmembrane region" description="Helical" evidence="7">
    <location>
        <begin position="281"/>
        <end position="308"/>
    </location>
</feature>
<evidence type="ECO:0000256" key="6">
    <source>
        <dbReference type="RuleBase" id="RU003983"/>
    </source>
</evidence>
<keyword evidence="5 6" id="KW-0482">Metalloprotease</keyword>
<keyword evidence="3 6" id="KW-0378">Hydrolase</keyword>
<evidence type="ECO:0000256" key="3">
    <source>
        <dbReference type="ARBA" id="ARBA00022801"/>
    </source>
</evidence>
<keyword evidence="2" id="KW-0479">Metal-binding</keyword>
<dbReference type="EMBL" id="BLAF01000016">
    <property type="protein sequence ID" value="GES20307.1"/>
    <property type="molecule type" value="Genomic_DNA"/>
</dbReference>
<evidence type="ECO:0000259" key="8">
    <source>
        <dbReference type="Pfam" id="PF01435"/>
    </source>
</evidence>
<dbReference type="AlphaFoldDB" id="A0A5M3XFC2"/>
<keyword evidence="10" id="KW-1185">Reference proteome</keyword>
<organism evidence="9 10">
    <name type="scientific">Acrocarpospora pleiomorpha</name>
    <dbReference type="NCBI Taxonomy" id="90975"/>
    <lineage>
        <taxon>Bacteria</taxon>
        <taxon>Bacillati</taxon>
        <taxon>Actinomycetota</taxon>
        <taxon>Actinomycetes</taxon>
        <taxon>Streptosporangiales</taxon>
        <taxon>Streptosporangiaceae</taxon>
        <taxon>Acrocarpospora</taxon>
    </lineage>
</organism>
<dbReference type="CDD" id="cd07326">
    <property type="entry name" value="M56_BlaR1_MecR1_like"/>
    <property type="match status" value="1"/>
</dbReference>
<feature type="domain" description="Peptidase M48" evidence="8">
    <location>
        <begin position="150"/>
        <end position="198"/>
    </location>
</feature>
<keyword evidence="4 6" id="KW-0862">Zinc</keyword>
<dbReference type="Gene3D" id="3.30.2010.10">
    <property type="entry name" value="Metalloproteases ('zincins'), catalytic domain"/>
    <property type="match status" value="1"/>
</dbReference>
<keyword evidence="1 6" id="KW-0645">Protease</keyword>
<proteinExistence type="inferred from homology"/>
<accession>A0A5M3XFC2</accession>
<dbReference type="GO" id="GO:0004222">
    <property type="term" value="F:metalloendopeptidase activity"/>
    <property type="evidence" value="ECO:0007669"/>
    <property type="project" value="InterPro"/>
</dbReference>
<dbReference type="GO" id="GO:0006508">
    <property type="term" value="P:proteolysis"/>
    <property type="evidence" value="ECO:0007669"/>
    <property type="project" value="UniProtKB-KW"/>
</dbReference>
<evidence type="ECO:0000256" key="5">
    <source>
        <dbReference type="ARBA" id="ARBA00023049"/>
    </source>
</evidence>